<dbReference type="CDD" id="cd07377">
    <property type="entry name" value="WHTH_GntR"/>
    <property type="match status" value="1"/>
</dbReference>
<dbReference type="InterPro" id="IPR011711">
    <property type="entry name" value="GntR_C"/>
</dbReference>
<dbReference type="GO" id="GO:0003700">
    <property type="term" value="F:DNA-binding transcription factor activity"/>
    <property type="evidence" value="ECO:0007669"/>
    <property type="project" value="InterPro"/>
</dbReference>
<evidence type="ECO:0000259" key="4">
    <source>
        <dbReference type="PROSITE" id="PS50949"/>
    </source>
</evidence>
<sequence>MDREDWQSENRGNAAMNVSTVEAITDRLREDIRSGRLAPSQRLVEADLTVALGVSRGPLREAFRRLASEGLLELQHHRGAKVRQLSKAEIIALFQVREVLEGLSARLAAMAVQSGACDSAPLDDLVNAMNVALDDGRIGAYREKNQQFHDLIMAMSGNARLVEIARQLQVSVGRVQSATAIDLGTQRAGQAVHIEIAKAIAAGDADAADEAMRRHITDSLRIVTTDI</sequence>
<dbReference type="PANTHER" id="PTHR43537">
    <property type="entry name" value="TRANSCRIPTIONAL REGULATOR, GNTR FAMILY"/>
    <property type="match status" value="1"/>
</dbReference>
<dbReference type="SMART" id="SM00345">
    <property type="entry name" value="HTH_GNTR"/>
    <property type="match status" value="1"/>
</dbReference>
<evidence type="ECO:0000313" key="6">
    <source>
        <dbReference type="Proteomes" id="UP000282977"/>
    </source>
</evidence>
<dbReference type="InterPro" id="IPR036388">
    <property type="entry name" value="WH-like_DNA-bd_sf"/>
</dbReference>
<evidence type="ECO:0000256" key="1">
    <source>
        <dbReference type="ARBA" id="ARBA00023015"/>
    </source>
</evidence>
<dbReference type="Gene3D" id="1.20.120.530">
    <property type="entry name" value="GntR ligand-binding domain-like"/>
    <property type="match status" value="1"/>
</dbReference>
<keyword evidence="1" id="KW-0805">Transcription regulation</keyword>
<dbReference type="InterPro" id="IPR000524">
    <property type="entry name" value="Tscrpt_reg_HTH_GntR"/>
</dbReference>
<organism evidence="5 6">
    <name type="scientific">Sphingobium algorifonticola</name>
    <dbReference type="NCBI Taxonomy" id="2008318"/>
    <lineage>
        <taxon>Bacteria</taxon>
        <taxon>Pseudomonadati</taxon>
        <taxon>Pseudomonadota</taxon>
        <taxon>Alphaproteobacteria</taxon>
        <taxon>Sphingomonadales</taxon>
        <taxon>Sphingomonadaceae</taxon>
        <taxon>Sphingobium</taxon>
    </lineage>
</organism>
<evidence type="ECO:0000256" key="3">
    <source>
        <dbReference type="ARBA" id="ARBA00023163"/>
    </source>
</evidence>
<dbReference type="Gene3D" id="1.10.10.10">
    <property type="entry name" value="Winged helix-like DNA-binding domain superfamily/Winged helix DNA-binding domain"/>
    <property type="match status" value="1"/>
</dbReference>
<dbReference type="SMART" id="SM00895">
    <property type="entry name" value="FCD"/>
    <property type="match status" value="1"/>
</dbReference>
<dbReference type="SUPFAM" id="SSF46785">
    <property type="entry name" value="Winged helix' DNA-binding domain"/>
    <property type="match status" value="1"/>
</dbReference>
<dbReference type="OrthoDB" id="7846328at2"/>
<keyword evidence="2" id="KW-0238">DNA-binding</keyword>
<dbReference type="Proteomes" id="UP000282977">
    <property type="component" value="Unassembled WGS sequence"/>
</dbReference>
<evidence type="ECO:0000256" key="2">
    <source>
        <dbReference type="ARBA" id="ARBA00023125"/>
    </source>
</evidence>
<evidence type="ECO:0000313" key="5">
    <source>
        <dbReference type="EMBL" id="RVT42342.1"/>
    </source>
</evidence>
<feature type="domain" description="HTH gntR-type" evidence="4">
    <location>
        <begin position="18"/>
        <end position="85"/>
    </location>
</feature>
<dbReference type="GO" id="GO:0003677">
    <property type="term" value="F:DNA binding"/>
    <property type="evidence" value="ECO:0007669"/>
    <property type="project" value="UniProtKB-KW"/>
</dbReference>
<dbReference type="InterPro" id="IPR036390">
    <property type="entry name" value="WH_DNA-bd_sf"/>
</dbReference>
<protein>
    <submittedName>
        <fullName evidence="5">GntR family transcriptional regulator</fullName>
    </submittedName>
</protein>
<keyword evidence="6" id="KW-1185">Reference proteome</keyword>
<dbReference type="Pfam" id="PF00392">
    <property type="entry name" value="GntR"/>
    <property type="match status" value="1"/>
</dbReference>
<dbReference type="SUPFAM" id="SSF48008">
    <property type="entry name" value="GntR ligand-binding domain-like"/>
    <property type="match status" value="1"/>
</dbReference>
<dbReference type="PANTHER" id="PTHR43537:SF24">
    <property type="entry name" value="GLUCONATE OPERON TRANSCRIPTIONAL REPRESSOR"/>
    <property type="match status" value="1"/>
</dbReference>
<dbReference type="EMBL" id="RZUL01000002">
    <property type="protein sequence ID" value="RVT42342.1"/>
    <property type="molecule type" value="Genomic_DNA"/>
</dbReference>
<dbReference type="Pfam" id="PF07729">
    <property type="entry name" value="FCD"/>
    <property type="match status" value="1"/>
</dbReference>
<gene>
    <name evidence="5" type="ORF">ENE74_09115</name>
</gene>
<name>A0A437JAM5_9SPHN</name>
<reference evidence="5 6" key="1">
    <citation type="submission" date="2019-01" db="EMBL/GenBank/DDBJ databases">
        <authorList>
            <person name="Chen W.-M."/>
        </authorList>
    </citation>
    <scope>NUCLEOTIDE SEQUENCE [LARGE SCALE GENOMIC DNA]</scope>
    <source>
        <strain evidence="5 6">TLA-22</strain>
    </source>
</reference>
<dbReference type="InterPro" id="IPR008920">
    <property type="entry name" value="TF_FadR/GntR_C"/>
</dbReference>
<accession>A0A437JAM5</accession>
<comment type="caution">
    <text evidence="5">The sequence shown here is derived from an EMBL/GenBank/DDBJ whole genome shotgun (WGS) entry which is preliminary data.</text>
</comment>
<dbReference type="RefSeq" id="WP_127690518.1">
    <property type="nucleotide sequence ID" value="NZ_RZUL01000002.1"/>
</dbReference>
<keyword evidence="3" id="KW-0804">Transcription</keyword>
<proteinExistence type="predicted"/>
<dbReference type="AlphaFoldDB" id="A0A437JAM5"/>
<dbReference type="PROSITE" id="PS50949">
    <property type="entry name" value="HTH_GNTR"/>
    <property type="match status" value="1"/>
</dbReference>